<organism>
    <name type="scientific">Ixodes scapularis</name>
    <name type="common">Black-legged tick</name>
    <name type="synonym">Deer tick</name>
    <dbReference type="NCBI Taxonomy" id="6945"/>
    <lineage>
        <taxon>Eukaryota</taxon>
        <taxon>Metazoa</taxon>
        <taxon>Ecdysozoa</taxon>
        <taxon>Arthropoda</taxon>
        <taxon>Chelicerata</taxon>
        <taxon>Arachnida</taxon>
        <taxon>Acari</taxon>
        <taxon>Parasitiformes</taxon>
        <taxon>Ixodida</taxon>
        <taxon>Ixodoidea</taxon>
        <taxon>Ixodidae</taxon>
        <taxon>Ixodinae</taxon>
        <taxon>Ixodes</taxon>
    </lineage>
</organism>
<dbReference type="HOGENOM" id="CLU_2402113_0_0_1"/>
<reference evidence="1 3" key="1">
    <citation type="submission" date="2008-03" db="EMBL/GenBank/DDBJ databases">
        <title>Annotation of Ixodes scapularis.</title>
        <authorList>
            <consortium name="Ixodes scapularis Genome Project Consortium"/>
            <person name="Caler E."/>
            <person name="Hannick L.I."/>
            <person name="Bidwell S."/>
            <person name="Joardar V."/>
            <person name="Thiagarajan M."/>
            <person name="Amedeo P."/>
            <person name="Galinsky K.J."/>
            <person name="Schobel S."/>
            <person name="Inman J."/>
            <person name="Hostetler J."/>
            <person name="Miller J."/>
            <person name="Hammond M."/>
            <person name="Megy K."/>
            <person name="Lawson D."/>
            <person name="Kodira C."/>
            <person name="Sutton G."/>
            <person name="Meyer J."/>
            <person name="Hill C.A."/>
            <person name="Birren B."/>
            <person name="Nene V."/>
            <person name="Collins F."/>
            <person name="Alarcon-Chaidez F."/>
            <person name="Wikel S."/>
            <person name="Strausberg R."/>
        </authorList>
    </citation>
    <scope>NUCLEOTIDE SEQUENCE [LARGE SCALE GENOMIC DNA]</scope>
    <source>
        <strain evidence="3">Wikel</strain>
        <strain evidence="1">Wikel colony</strain>
    </source>
</reference>
<name>B7QA94_IXOSC</name>
<evidence type="ECO:0000313" key="1">
    <source>
        <dbReference type="EMBL" id="EEC15766.1"/>
    </source>
</evidence>
<dbReference type="VEuPathDB" id="VectorBase:ISCI012902"/>
<gene>
    <name evidence="1" type="ORF">IscW_ISCW012902</name>
</gene>
<dbReference type="VEuPathDB" id="VectorBase:ISCW012902"/>
<evidence type="ECO:0000313" key="2">
    <source>
        <dbReference type="EnsemblMetazoa" id="ISCW012902-PA"/>
    </source>
</evidence>
<dbReference type="PaxDb" id="6945-B7QA94"/>
<evidence type="ECO:0000313" key="3">
    <source>
        <dbReference type="Proteomes" id="UP000001555"/>
    </source>
</evidence>
<protein>
    <submittedName>
        <fullName evidence="1 2">Uncharacterized protein</fullName>
    </submittedName>
</protein>
<dbReference type="Proteomes" id="UP000001555">
    <property type="component" value="Unassembled WGS sequence"/>
</dbReference>
<dbReference type="AlphaFoldDB" id="B7QA94"/>
<keyword evidence="3" id="KW-1185">Reference proteome</keyword>
<dbReference type="InParanoid" id="B7QA94"/>
<dbReference type="EnsemblMetazoa" id="ISCW012902-RA">
    <property type="protein sequence ID" value="ISCW012902-PA"/>
    <property type="gene ID" value="ISCW012902"/>
</dbReference>
<sequence>MTAERRLSREETKKTHPLSVNAKAQPYSICCVPVLVPMVPYRNHSQAPINCGTARSSSRVRNPLEPRVEVFASLFRPYTVHSSEDITKGSIPQ</sequence>
<dbReference type="EMBL" id="ABJB010671009">
    <property type="status" value="NOT_ANNOTATED_CDS"/>
    <property type="molecule type" value="Genomic_DNA"/>
</dbReference>
<proteinExistence type="predicted"/>
<accession>B7QA94</accession>
<dbReference type="EMBL" id="DS892980">
    <property type="protein sequence ID" value="EEC15766.1"/>
    <property type="molecule type" value="Genomic_DNA"/>
</dbReference>
<reference evidence="2" key="2">
    <citation type="submission" date="2020-05" db="UniProtKB">
        <authorList>
            <consortium name="EnsemblMetazoa"/>
        </authorList>
    </citation>
    <scope>IDENTIFICATION</scope>
    <source>
        <strain evidence="2">wikel</strain>
    </source>
</reference>